<feature type="transmembrane region" description="Helical" evidence="6">
    <location>
        <begin position="207"/>
        <end position="232"/>
    </location>
</feature>
<dbReference type="GO" id="GO:0005886">
    <property type="term" value="C:plasma membrane"/>
    <property type="evidence" value="ECO:0007669"/>
    <property type="project" value="UniProtKB-SubCell"/>
</dbReference>
<comment type="similarity">
    <text evidence="2 6">Belongs to the 4-toluene sulfonate uptake permease (TSUP) (TC 2.A.102) family.</text>
</comment>
<evidence type="ECO:0000256" key="6">
    <source>
        <dbReference type="RuleBase" id="RU363041"/>
    </source>
</evidence>
<keyword evidence="3 6" id="KW-0812">Transmembrane</keyword>
<keyword evidence="5 6" id="KW-0472">Membrane</keyword>
<evidence type="ECO:0000313" key="7">
    <source>
        <dbReference type="EMBL" id="QSO46334.1"/>
    </source>
</evidence>
<reference evidence="7 8" key="1">
    <citation type="submission" date="2021-02" db="EMBL/GenBank/DDBJ databases">
        <title>Alicyclobacillus curvatus sp. nov. and Alicyclobacillus mengziensis sp. nov., two acidophilic bacteria isolated from acid mine drainage.</title>
        <authorList>
            <person name="Huang Y."/>
        </authorList>
    </citation>
    <scope>NUCLEOTIDE SEQUENCE [LARGE SCALE GENOMIC DNA]</scope>
    <source>
        <strain evidence="7 8">S30H14</strain>
    </source>
</reference>
<feature type="transmembrane region" description="Helical" evidence="6">
    <location>
        <begin position="44"/>
        <end position="65"/>
    </location>
</feature>
<dbReference type="PANTHER" id="PTHR43701">
    <property type="entry name" value="MEMBRANE TRANSPORTER PROTEIN MJ0441-RELATED"/>
    <property type="match status" value="1"/>
</dbReference>
<feature type="transmembrane region" description="Helical" evidence="6">
    <location>
        <begin position="146"/>
        <end position="173"/>
    </location>
</feature>
<evidence type="ECO:0000313" key="8">
    <source>
        <dbReference type="Proteomes" id="UP000663505"/>
    </source>
</evidence>
<dbReference type="PANTHER" id="PTHR43701:SF2">
    <property type="entry name" value="MEMBRANE TRANSPORTER PROTEIN YJNA-RELATED"/>
    <property type="match status" value="1"/>
</dbReference>
<evidence type="ECO:0000256" key="1">
    <source>
        <dbReference type="ARBA" id="ARBA00004141"/>
    </source>
</evidence>
<proteinExistence type="inferred from homology"/>
<evidence type="ECO:0000256" key="2">
    <source>
        <dbReference type="ARBA" id="ARBA00009142"/>
    </source>
</evidence>
<dbReference type="InterPro" id="IPR002781">
    <property type="entry name" value="TM_pro_TauE-like"/>
</dbReference>
<feature type="transmembrane region" description="Helical" evidence="6">
    <location>
        <begin position="103"/>
        <end position="119"/>
    </location>
</feature>
<keyword evidence="8" id="KW-1185">Reference proteome</keyword>
<feature type="transmembrane region" description="Helical" evidence="6">
    <location>
        <begin position="7"/>
        <end position="38"/>
    </location>
</feature>
<keyword evidence="4 6" id="KW-1133">Transmembrane helix</keyword>
<feature type="transmembrane region" description="Helical" evidence="6">
    <location>
        <begin position="77"/>
        <end position="97"/>
    </location>
</feature>
<sequence length="269" mass="28086">MTELQVALATISGGAVGFALGLLGGGGSILAVPLLLYVVGIHDVHVVIGSTAMAVAVNAYFNLLPHAKAGHVRWKPAIWFAVFGVMGTTVGSVVGKLVPSKDILFLFAILMLVMAYKMARKRPPQSPNKDASVQPKRIKSVRFVRLIISAVTVGLLSGFFGIGGGFLIVPALMFSADLTMVEAVGTSLFSVGSFGLTTAVSYSLSGLVHWGIVVPFILGGAIGGIAGTMIAARFGKQKRTLNNIFSGVVAVVAVYMFVMSLHALYPHIA</sequence>
<evidence type="ECO:0000256" key="5">
    <source>
        <dbReference type="ARBA" id="ARBA00023136"/>
    </source>
</evidence>
<keyword evidence="6" id="KW-1003">Cell membrane</keyword>
<gene>
    <name evidence="7" type="ORF">JZ786_17805</name>
</gene>
<evidence type="ECO:0000256" key="3">
    <source>
        <dbReference type="ARBA" id="ARBA00022692"/>
    </source>
</evidence>
<comment type="subcellular location">
    <subcellularLocation>
        <location evidence="6">Cell membrane</location>
        <topology evidence="6">Multi-pass membrane protein</topology>
    </subcellularLocation>
    <subcellularLocation>
        <location evidence="1">Membrane</location>
        <topology evidence="1">Multi-pass membrane protein</topology>
    </subcellularLocation>
</comment>
<accession>A0A9X7VXA1</accession>
<name>A0A9X7VXA1_9BACL</name>
<dbReference type="KEGG" id="afx:JZ786_17805"/>
<dbReference type="Pfam" id="PF01925">
    <property type="entry name" value="TauE"/>
    <property type="match status" value="1"/>
</dbReference>
<dbReference type="InterPro" id="IPR051598">
    <property type="entry name" value="TSUP/Inactive_protease-like"/>
</dbReference>
<dbReference type="RefSeq" id="WP_206655703.1">
    <property type="nucleotide sequence ID" value="NZ_CP071182.1"/>
</dbReference>
<dbReference type="Proteomes" id="UP000663505">
    <property type="component" value="Chromosome"/>
</dbReference>
<dbReference type="EMBL" id="CP071182">
    <property type="protein sequence ID" value="QSO46334.1"/>
    <property type="molecule type" value="Genomic_DNA"/>
</dbReference>
<organism evidence="7 8">
    <name type="scientific">Alicyclobacillus mengziensis</name>
    <dbReference type="NCBI Taxonomy" id="2931921"/>
    <lineage>
        <taxon>Bacteria</taxon>
        <taxon>Bacillati</taxon>
        <taxon>Bacillota</taxon>
        <taxon>Bacilli</taxon>
        <taxon>Bacillales</taxon>
        <taxon>Alicyclobacillaceae</taxon>
        <taxon>Alicyclobacillus</taxon>
    </lineage>
</organism>
<dbReference type="AlphaFoldDB" id="A0A9X7VXA1"/>
<feature type="transmembrane region" description="Helical" evidence="6">
    <location>
        <begin position="244"/>
        <end position="265"/>
    </location>
</feature>
<evidence type="ECO:0000256" key="4">
    <source>
        <dbReference type="ARBA" id="ARBA00022989"/>
    </source>
</evidence>
<protein>
    <recommendedName>
        <fullName evidence="6">Probable membrane transporter protein</fullName>
    </recommendedName>
</protein>